<dbReference type="PANTHER" id="PTHR30383">
    <property type="entry name" value="THIOESTERASE 1/PROTEASE 1/LYSOPHOSPHOLIPASE L1"/>
    <property type="match status" value="1"/>
</dbReference>
<dbReference type="EMBL" id="BMWX01000003">
    <property type="protein sequence ID" value="GGZ27315.1"/>
    <property type="molecule type" value="Genomic_DNA"/>
</dbReference>
<reference evidence="3" key="1">
    <citation type="journal article" date="2014" name="Int. J. Syst. Evol. Microbiol.">
        <title>Complete genome sequence of Corynebacterium casei LMG S-19264T (=DSM 44701T), isolated from a smear-ripened cheese.</title>
        <authorList>
            <consortium name="US DOE Joint Genome Institute (JGI-PGF)"/>
            <person name="Walter F."/>
            <person name="Albersmeier A."/>
            <person name="Kalinowski J."/>
            <person name="Ruckert C."/>
        </authorList>
    </citation>
    <scope>NUCLEOTIDE SEQUENCE</scope>
    <source>
        <strain evidence="3">KCTC 12368</strain>
    </source>
</reference>
<dbReference type="AlphaFoldDB" id="A0A918PY81"/>
<gene>
    <name evidence="3" type="ORF">GCM10007049_20150</name>
</gene>
<evidence type="ECO:0000313" key="3">
    <source>
        <dbReference type="EMBL" id="GGZ27315.1"/>
    </source>
</evidence>
<dbReference type="PANTHER" id="PTHR30383:SF5">
    <property type="entry name" value="SGNH HYDROLASE-TYPE ESTERASE DOMAIN-CONTAINING PROTEIN"/>
    <property type="match status" value="1"/>
</dbReference>
<evidence type="ECO:0000256" key="1">
    <source>
        <dbReference type="SAM" id="SignalP"/>
    </source>
</evidence>
<reference evidence="3" key="2">
    <citation type="submission" date="2020-09" db="EMBL/GenBank/DDBJ databases">
        <authorList>
            <person name="Sun Q."/>
            <person name="Kim S."/>
        </authorList>
    </citation>
    <scope>NUCLEOTIDE SEQUENCE</scope>
    <source>
        <strain evidence="3">KCTC 12368</strain>
    </source>
</reference>
<organism evidence="3 4">
    <name type="scientific">Echinicola pacifica</name>
    <dbReference type="NCBI Taxonomy" id="346377"/>
    <lineage>
        <taxon>Bacteria</taxon>
        <taxon>Pseudomonadati</taxon>
        <taxon>Bacteroidota</taxon>
        <taxon>Cytophagia</taxon>
        <taxon>Cytophagales</taxon>
        <taxon>Cyclobacteriaceae</taxon>
        <taxon>Echinicola</taxon>
    </lineage>
</organism>
<dbReference type="InterPro" id="IPR036514">
    <property type="entry name" value="SGNH_hydro_sf"/>
</dbReference>
<proteinExistence type="predicted"/>
<feature type="signal peptide" evidence="1">
    <location>
        <begin position="1"/>
        <end position="25"/>
    </location>
</feature>
<dbReference type="InterPro" id="IPR013830">
    <property type="entry name" value="SGNH_hydro"/>
</dbReference>
<evidence type="ECO:0000259" key="2">
    <source>
        <dbReference type="Pfam" id="PF13472"/>
    </source>
</evidence>
<dbReference type="InterPro" id="IPR051532">
    <property type="entry name" value="Ester_Hydrolysis_Enzymes"/>
</dbReference>
<evidence type="ECO:0000313" key="4">
    <source>
        <dbReference type="Proteomes" id="UP000619457"/>
    </source>
</evidence>
<dbReference type="SUPFAM" id="SSF52266">
    <property type="entry name" value="SGNH hydrolase"/>
    <property type="match status" value="1"/>
</dbReference>
<dbReference type="RefSeq" id="WP_018473076.1">
    <property type="nucleotide sequence ID" value="NZ_BMWX01000003.1"/>
</dbReference>
<dbReference type="Gene3D" id="3.40.50.1110">
    <property type="entry name" value="SGNH hydrolase"/>
    <property type="match status" value="1"/>
</dbReference>
<protein>
    <recommendedName>
        <fullName evidence="2">SGNH hydrolase-type esterase domain-containing protein</fullName>
    </recommendedName>
</protein>
<name>A0A918PY81_9BACT</name>
<feature type="domain" description="SGNH hydrolase-type esterase" evidence="2">
    <location>
        <begin position="62"/>
        <end position="211"/>
    </location>
</feature>
<comment type="caution">
    <text evidence="3">The sequence shown here is derived from an EMBL/GenBank/DDBJ whole genome shotgun (WGS) entry which is preliminary data.</text>
</comment>
<keyword evidence="1" id="KW-0732">Signal</keyword>
<feature type="chain" id="PRO_5037111452" description="SGNH hydrolase-type esterase domain-containing protein" evidence="1">
    <location>
        <begin position="26"/>
        <end position="222"/>
    </location>
</feature>
<dbReference type="Proteomes" id="UP000619457">
    <property type="component" value="Unassembled WGS sequence"/>
</dbReference>
<dbReference type="GO" id="GO:0004622">
    <property type="term" value="F:phosphatidylcholine lysophospholipase activity"/>
    <property type="evidence" value="ECO:0007669"/>
    <property type="project" value="TreeGrafter"/>
</dbReference>
<keyword evidence="4" id="KW-1185">Reference proteome</keyword>
<sequence length="222" mass="25098">MKKWKARLKALGFSLIILCSSYGFAQQGPERFDAEVKQITESTPVPDQGPIYLFTGSSSVRLWKDLPSYFPGKTIVNTGFGGSQTHELLHFAEELILHYHPQKVFIYEGDNDLASGKSPALVLKTMKTLVAKIQEALPEAGIVLISPKPSPSRWHLKKEYNDLNRLLEVYANTDSKVEFANVWDIAINPQGRPKPEIFLEDSLHMNKNGYDDWAKVIGKYFK</sequence>
<accession>A0A918PY81</accession>
<dbReference type="Pfam" id="PF13472">
    <property type="entry name" value="Lipase_GDSL_2"/>
    <property type="match status" value="1"/>
</dbReference>